<dbReference type="EMBL" id="JANPWB010000008">
    <property type="protein sequence ID" value="KAJ1161615.1"/>
    <property type="molecule type" value="Genomic_DNA"/>
</dbReference>
<evidence type="ECO:0000313" key="1">
    <source>
        <dbReference type="EMBL" id="KAJ1161615.1"/>
    </source>
</evidence>
<sequence>LLFQKHVALTSASETYALQVARSSAEIQSLLNTNFPSHFGELVGRIFNASSTAGIAHFFKAV</sequence>
<proteinExistence type="predicted"/>
<accession>A0AAV7SDY6</accession>
<comment type="caution">
    <text evidence="1">The sequence shown here is derived from an EMBL/GenBank/DDBJ whole genome shotgun (WGS) entry which is preliminary data.</text>
</comment>
<dbReference type="Proteomes" id="UP001066276">
    <property type="component" value="Chromosome 4_2"/>
</dbReference>
<dbReference type="AlphaFoldDB" id="A0AAV7SDY6"/>
<organism evidence="1 2">
    <name type="scientific">Pleurodeles waltl</name>
    <name type="common">Iberian ribbed newt</name>
    <dbReference type="NCBI Taxonomy" id="8319"/>
    <lineage>
        <taxon>Eukaryota</taxon>
        <taxon>Metazoa</taxon>
        <taxon>Chordata</taxon>
        <taxon>Craniata</taxon>
        <taxon>Vertebrata</taxon>
        <taxon>Euteleostomi</taxon>
        <taxon>Amphibia</taxon>
        <taxon>Batrachia</taxon>
        <taxon>Caudata</taxon>
        <taxon>Salamandroidea</taxon>
        <taxon>Salamandridae</taxon>
        <taxon>Pleurodelinae</taxon>
        <taxon>Pleurodeles</taxon>
    </lineage>
</organism>
<gene>
    <name evidence="1" type="ORF">NDU88_002099</name>
</gene>
<name>A0AAV7SDY6_PLEWA</name>
<reference evidence="1" key="1">
    <citation type="journal article" date="2022" name="bioRxiv">
        <title>Sequencing and chromosome-scale assembly of the giantPleurodeles waltlgenome.</title>
        <authorList>
            <person name="Brown T."/>
            <person name="Elewa A."/>
            <person name="Iarovenko S."/>
            <person name="Subramanian E."/>
            <person name="Araus A.J."/>
            <person name="Petzold A."/>
            <person name="Susuki M."/>
            <person name="Suzuki K.-i.T."/>
            <person name="Hayashi T."/>
            <person name="Toyoda A."/>
            <person name="Oliveira C."/>
            <person name="Osipova E."/>
            <person name="Leigh N.D."/>
            <person name="Simon A."/>
            <person name="Yun M.H."/>
        </authorList>
    </citation>
    <scope>NUCLEOTIDE SEQUENCE</scope>
    <source>
        <strain evidence="1">20211129_DDA</strain>
        <tissue evidence="1">Liver</tissue>
    </source>
</reference>
<feature type="non-terminal residue" evidence="1">
    <location>
        <position position="62"/>
    </location>
</feature>
<evidence type="ECO:0000313" key="2">
    <source>
        <dbReference type="Proteomes" id="UP001066276"/>
    </source>
</evidence>
<keyword evidence="2" id="KW-1185">Reference proteome</keyword>
<feature type="non-terminal residue" evidence="1">
    <location>
        <position position="1"/>
    </location>
</feature>
<protein>
    <submittedName>
        <fullName evidence="1">Uncharacterized protein</fullName>
    </submittedName>
</protein>